<keyword evidence="8" id="KW-1185">Reference proteome</keyword>
<feature type="transmembrane region" description="Helical" evidence="5">
    <location>
        <begin position="303"/>
        <end position="326"/>
    </location>
</feature>
<evidence type="ECO:0000313" key="7">
    <source>
        <dbReference type="EMBL" id="MFD1629736.1"/>
    </source>
</evidence>
<evidence type="ECO:0000256" key="5">
    <source>
        <dbReference type="SAM" id="Phobius"/>
    </source>
</evidence>
<feature type="domain" description="STAS" evidence="6">
    <location>
        <begin position="448"/>
        <end position="538"/>
    </location>
</feature>
<organism evidence="7 8">
    <name type="scientific">Pseudopedobacter beijingensis</name>
    <dbReference type="NCBI Taxonomy" id="1207056"/>
    <lineage>
        <taxon>Bacteria</taxon>
        <taxon>Pseudomonadati</taxon>
        <taxon>Bacteroidota</taxon>
        <taxon>Sphingobacteriia</taxon>
        <taxon>Sphingobacteriales</taxon>
        <taxon>Sphingobacteriaceae</taxon>
        <taxon>Pseudopedobacter</taxon>
    </lineage>
</organism>
<feature type="transmembrane region" description="Helical" evidence="5">
    <location>
        <begin position="183"/>
        <end position="201"/>
    </location>
</feature>
<feature type="transmembrane region" description="Helical" evidence="5">
    <location>
        <begin position="207"/>
        <end position="224"/>
    </location>
</feature>
<dbReference type="InterPro" id="IPR036513">
    <property type="entry name" value="STAS_dom_sf"/>
</dbReference>
<feature type="transmembrane region" description="Helical" evidence="5">
    <location>
        <begin position="396"/>
        <end position="427"/>
    </location>
</feature>
<keyword evidence="2 5" id="KW-0812">Transmembrane</keyword>
<dbReference type="Proteomes" id="UP001597118">
    <property type="component" value="Unassembled WGS sequence"/>
</dbReference>
<evidence type="ECO:0000256" key="2">
    <source>
        <dbReference type="ARBA" id="ARBA00022692"/>
    </source>
</evidence>
<dbReference type="PROSITE" id="PS50801">
    <property type="entry name" value="STAS"/>
    <property type="match status" value="1"/>
</dbReference>
<evidence type="ECO:0000256" key="3">
    <source>
        <dbReference type="ARBA" id="ARBA00022989"/>
    </source>
</evidence>
<keyword evidence="3 5" id="KW-1133">Transmembrane helix</keyword>
<gene>
    <name evidence="7" type="ORF">ACFSAH_07610</name>
</gene>
<comment type="caution">
    <text evidence="7">The sequence shown here is derived from an EMBL/GenBank/DDBJ whole genome shotgun (WGS) entry which is preliminary data.</text>
</comment>
<dbReference type="PANTHER" id="PTHR11814">
    <property type="entry name" value="SULFATE TRANSPORTER"/>
    <property type="match status" value="1"/>
</dbReference>
<dbReference type="RefSeq" id="WP_379662117.1">
    <property type="nucleotide sequence ID" value="NZ_JBHUDG010000006.1"/>
</dbReference>
<evidence type="ECO:0000313" key="8">
    <source>
        <dbReference type="Proteomes" id="UP001597118"/>
    </source>
</evidence>
<feature type="transmembrane region" description="Helical" evidence="5">
    <location>
        <begin position="265"/>
        <end position="282"/>
    </location>
</feature>
<sequence length="538" mass="57816">MKKENISLFPSFQFSKYLNAGTIKKDLSSSIVVFLVALPLCLGIALASGAPLFAGLLTGIIGGIVVAAFSGSQLSVSGPAAGLTVIVLNSISSLGTYESFLLAVVLAGLIQIVLGIVKAGSIANYFPSAVIEGMLAAIGIILILKQIPHALGYDASYFSDEASTGETGTFSAIVTAVQNLEPGALFVTLASLAILIFWPRFKILSKLPAPLMVVAVGIALALLFNGSALSLSKEHLVQVPVISNFMEFQNLFIFPDFGSLFNSQVWTVAFTIAIVASLETLLSIEAVDKIDKQKRVSPTNRELFAQGIGNTVSGMLGGLPMTSVIVRSSANVNSGGQTKMSAIFHGIWIIVALAIIPQIINMIPLACLAAILLFTGYKLANIFLFKKMWANGKDQFIPFITTIIAIVATDLLMGVAIGMLIGVYYLLRANLRNPYFGKVVNEQKKLHLKLSEEVSFLNKGAIRYTLSHIPHGAKVIIDGSNSKYIDRDVLEIIENFHASAHNRKIDVELINIRPTYVLPKLEDTISNTKFLVDSNKQI</sequence>
<feature type="transmembrane region" description="Helical" evidence="5">
    <location>
        <begin position="346"/>
        <end position="375"/>
    </location>
</feature>
<evidence type="ECO:0000259" key="6">
    <source>
        <dbReference type="PROSITE" id="PS50801"/>
    </source>
</evidence>
<feature type="transmembrane region" description="Helical" evidence="5">
    <location>
        <begin position="60"/>
        <end position="88"/>
    </location>
</feature>
<evidence type="ECO:0000256" key="1">
    <source>
        <dbReference type="ARBA" id="ARBA00004141"/>
    </source>
</evidence>
<keyword evidence="4 5" id="KW-0472">Membrane</keyword>
<evidence type="ECO:0000256" key="4">
    <source>
        <dbReference type="ARBA" id="ARBA00023136"/>
    </source>
</evidence>
<feature type="transmembrane region" description="Helical" evidence="5">
    <location>
        <begin position="31"/>
        <end position="54"/>
    </location>
</feature>
<dbReference type="InterPro" id="IPR001902">
    <property type="entry name" value="SLC26A/SulP_fam"/>
</dbReference>
<reference evidence="8" key="1">
    <citation type="journal article" date="2019" name="Int. J. Syst. Evol. Microbiol.">
        <title>The Global Catalogue of Microorganisms (GCM) 10K type strain sequencing project: providing services to taxonomists for standard genome sequencing and annotation.</title>
        <authorList>
            <consortium name="The Broad Institute Genomics Platform"/>
            <consortium name="The Broad Institute Genome Sequencing Center for Infectious Disease"/>
            <person name="Wu L."/>
            <person name="Ma J."/>
        </authorList>
    </citation>
    <scope>NUCLEOTIDE SEQUENCE [LARGE SCALE GENOMIC DNA]</scope>
    <source>
        <strain evidence="8">CCUG 53762</strain>
    </source>
</reference>
<feature type="transmembrane region" description="Helical" evidence="5">
    <location>
        <begin position="125"/>
        <end position="144"/>
    </location>
</feature>
<dbReference type="Pfam" id="PF00916">
    <property type="entry name" value="Sulfate_transp"/>
    <property type="match status" value="1"/>
</dbReference>
<comment type="subcellular location">
    <subcellularLocation>
        <location evidence="1">Membrane</location>
        <topology evidence="1">Multi-pass membrane protein</topology>
    </subcellularLocation>
</comment>
<dbReference type="InterPro" id="IPR011547">
    <property type="entry name" value="SLC26A/SulP_dom"/>
</dbReference>
<name>A0ABW4IDP9_9SPHI</name>
<feature type="transmembrane region" description="Helical" evidence="5">
    <location>
        <begin position="100"/>
        <end position="119"/>
    </location>
</feature>
<dbReference type="SUPFAM" id="SSF52091">
    <property type="entry name" value="SpoIIaa-like"/>
    <property type="match status" value="1"/>
</dbReference>
<dbReference type="EMBL" id="JBHUDG010000006">
    <property type="protein sequence ID" value="MFD1629736.1"/>
    <property type="molecule type" value="Genomic_DNA"/>
</dbReference>
<accession>A0ABW4IDP9</accession>
<proteinExistence type="predicted"/>
<protein>
    <submittedName>
        <fullName evidence="7">SulP family inorganic anion transporter</fullName>
    </submittedName>
</protein>
<dbReference type="InterPro" id="IPR002645">
    <property type="entry name" value="STAS_dom"/>
</dbReference>